<comment type="caution">
    <text evidence="5">The sequence shown here is derived from an EMBL/GenBank/DDBJ whole genome shotgun (WGS) entry which is preliminary data.</text>
</comment>
<reference evidence="5 6" key="1">
    <citation type="journal article" date="2015" name="Genome Biol. Evol.">
        <title>The genome of winter moth (Operophtera brumata) provides a genomic perspective on sexual dimorphism and phenology.</title>
        <authorList>
            <person name="Derks M.F."/>
            <person name="Smit S."/>
            <person name="Salis L."/>
            <person name="Schijlen E."/>
            <person name="Bossers A."/>
            <person name="Mateman C."/>
            <person name="Pijl A.S."/>
            <person name="de Ridder D."/>
            <person name="Groenen M.A."/>
            <person name="Visser M.E."/>
            <person name="Megens H.J."/>
        </authorList>
    </citation>
    <scope>NUCLEOTIDE SEQUENCE [LARGE SCALE GENOMIC DNA]</scope>
    <source>
        <strain evidence="5">WM2013NL</strain>
        <tissue evidence="5">Head and thorax</tissue>
    </source>
</reference>
<sequence length="590" mass="68859">MREAAVALFRLFQSVDDENYINLKKWAEQNINNEMYVYALRLDSLYGTNTPQNSILPPFILNPRYFVNSETITKAFTMLEDLKENGKIDPATAEEDQYDEVFSAFDRKQQFIVIDSNYSGWNLPKNGIDEDINYFREDVGLNSYYLGMHLLHPFWMSNEELDMSYSRHAEHYYYVHQQLMARYLLEKEHLPKNKPIDGRDDTDYVPYLSYKNGLPFPTRSCIRGDWDSEKALIKSIDIAIKECIARGLIIMENGTAINLTDDSHIEELSKLIRANLDGVKTAKVVRSVFGYGSNRSPIDKYNPAPSLLHHPETSLRDPVYWYLIQSMLNYFTEYKNTMEPYDLTQYETEEIKIIDNDEITNLYFASYFHSYKFPLDYARNTKANDIRDQNTYIAVRQRRLQHEDFEIPLSFETSAEVLVVVRLYLGPQCGSNCWQEYSKFFELDTHVRLLQKGYTHALVSSKSFKQHSFDSLFDSVSLRPEIARKSNSYSTFKFPDNLLIPRGLKSGLNLTLFVMVTPVDVFEDLSPLPIRTNNYGRAVEMFDSKPLGFPFHRPAAGFKEAASNYRFYNITVYHKQEYLQPKATFTPNLY</sequence>
<name>A0A0L7LMR1_OPEBR</name>
<evidence type="ECO:0000256" key="2">
    <source>
        <dbReference type="ARBA" id="ARBA00038082"/>
    </source>
</evidence>
<dbReference type="GO" id="GO:0005615">
    <property type="term" value="C:extracellular space"/>
    <property type="evidence" value="ECO:0007669"/>
    <property type="project" value="UniProtKB-ARBA"/>
</dbReference>
<comment type="similarity">
    <text evidence="2">Belongs to the hemocyanin family.</text>
</comment>
<accession>A0A0L7LMR1</accession>
<dbReference type="PROSITE" id="PS00209">
    <property type="entry name" value="HEMOCYANIN_1"/>
    <property type="match status" value="1"/>
</dbReference>
<keyword evidence="1" id="KW-0758">Storage protein</keyword>
<dbReference type="Pfam" id="PF03723">
    <property type="entry name" value="Hemocyanin_C"/>
    <property type="match status" value="1"/>
</dbReference>
<dbReference type="EMBL" id="JTDY01000570">
    <property type="protein sequence ID" value="KOB76639.1"/>
    <property type="molecule type" value="Genomic_DNA"/>
</dbReference>
<organism evidence="5 6">
    <name type="scientific">Operophtera brumata</name>
    <name type="common">Winter moth</name>
    <name type="synonym">Phalaena brumata</name>
    <dbReference type="NCBI Taxonomy" id="104452"/>
    <lineage>
        <taxon>Eukaryota</taxon>
        <taxon>Metazoa</taxon>
        <taxon>Ecdysozoa</taxon>
        <taxon>Arthropoda</taxon>
        <taxon>Hexapoda</taxon>
        <taxon>Insecta</taxon>
        <taxon>Pterygota</taxon>
        <taxon>Neoptera</taxon>
        <taxon>Endopterygota</taxon>
        <taxon>Lepidoptera</taxon>
        <taxon>Glossata</taxon>
        <taxon>Ditrysia</taxon>
        <taxon>Geometroidea</taxon>
        <taxon>Geometridae</taxon>
        <taxon>Larentiinae</taxon>
        <taxon>Operophtera</taxon>
    </lineage>
</organism>
<dbReference type="GO" id="GO:0045735">
    <property type="term" value="F:nutrient reservoir activity"/>
    <property type="evidence" value="ECO:0007669"/>
    <property type="project" value="UniProtKB-KW"/>
</dbReference>
<dbReference type="PRINTS" id="PR00187">
    <property type="entry name" value="HAEMOCYANIN"/>
</dbReference>
<evidence type="ECO:0000313" key="5">
    <source>
        <dbReference type="EMBL" id="KOB76639.1"/>
    </source>
</evidence>
<dbReference type="InterPro" id="IPR014756">
    <property type="entry name" value="Ig_E-set"/>
</dbReference>
<dbReference type="Gene3D" id="1.10.1280.10">
    <property type="entry name" value="Di-copper center containing domain from catechol oxidase"/>
    <property type="match status" value="1"/>
</dbReference>
<evidence type="ECO:0000313" key="6">
    <source>
        <dbReference type="Proteomes" id="UP000037510"/>
    </source>
</evidence>
<dbReference type="Pfam" id="PF00372">
    <property type="entry name" value="Hemocyanin_M"/>
    <property type="match status" value="1"/>
</dbReference>
<dbReference type="Gene3D" id="2.60.40.1520">
    <property type="entry name" value="Hemocyanin, C-terminal domain"/>
    <property type="match status" value="1"/>
</dbReference>
<dbReference type="InterPro" id="IPR005203">
    <property type="entry name" value="Hemocyanin_C"/>
</dbReference>
<dbReference type="SUPFAM" id="SSF48056">
    <property type="entry name" value="Di-copper centre-containing domain"/>
    <property type="match status" value="1"/>
</dbReference>
<gene>
    <name evidence="5" type="ORF">OBRU01_02462</name>
</gene>
<proteinExistence type="inferred from homology"/>
<dbReference type="STRING" id="104452.A0A0L7LMR1"/>
<dbReference type="SUPFAM" id="SSF81296">
    <property type="entry name" value="E set domains"/>
    <property type="match status" value="1"/>
</dbReference>
<dbReference type="PROSITE" id="PS00210">
    <property type="entry name" value="HEMOCYANIN_2"/>
    <property type="match status" value="1"/>
</dbReference>
<keyword evidence="6" id="KW-1185">Reference proteome</keyword>
<dbReference type="PANTHER" id="PTHR11511">
    <property type="entry name" value="LARVAL STORAGE PROTEIN/PHENOLOXIDASE"/>
    <property type="match status" value="1"/>
</dbReference>
<dbReference type="InterPro" id="IPR000896">
    <property type="entry name" value="Hemocyanin/hexamerin_mid_dom"/>
</dbReference>
<dbReference type="InterPro" id="IPR008922">
    <property type="entry name" value="Di-copper_centre_dom_sf"/>
</dbReference>
<dbReference type="PANTHER" id="PTHR11511:SF5">
    <property type="entry name" value="FAT-BODY PROTEIN 1-RELATED"/>
    <property type="match status" value="1"/>
</dbReference>
<evidence type="ECO:0000259" key="3">
    <source>
        <dbReference type="Pfam" id="PF00372"/>
    </source>
</evidence>
<dbReference type="InterPro" id="IPR037020">
    <property type="entry name" value="Hemocyanin_C_sf"/>
</dbReference>
<protein>
    <submittedName>
        <fullName evidence="5">Hexamerin 4</fullName>
    </submittedName>
</protein>
<dbReference type="Proteomes" id="UP000037510">
    <property type="component" value="Unassembled WGS sequence"/>
</dbReference>
<evidence type="ECO:0000256" key="1">
    <source>
        <dbReference type="ARBA" id="ARBA00022761"/>
    </source>
</evidence>
<dbReference type="AlphaFoldDB" id="A0A0L7LMR1"/>
<feature type="domain" description="Hemocyanin C-terminal" evidence="4">
    <location>
        <begin position="341"/>
        <end position="574"/>
    </location>
</feature>
<evidence type="ECO:0000259" key="4">
    <source>
        <dbReference type="Pfam" id="PF03723"/>
    </source>
</evidence>
<feature type="domain" description="Hemocyanin middle" evidence="3">
    <location>
        <begin position="61"/>
        <end position="331"/>
    </location>
</feature>
<dbReference type="InterPro" id="IPR013788">
    <property type="entry name" value="Hemocyanin/hexamerin"/>
</dbReference>